<name>A0A060LU00_9BACI</name>
<dbReference type="AlphaFoldDB" id="A0A060LU00"/>
<dbReference type="Gene3D" id="3.40.630.30">
    <property type="match status" value="1"/>
</dbReference>
<dbReference type="KEGG" id="ble:BleG1_0974"/>
<reference evidence="2 3" key="1">
    <citation type="journal article" date="2014" name="Gene">
        <title>A comparative genomic analysis of the alkalitolerant soil bacterium Bacillus lehensis G1.</title>
        <authorList>
            <person name="Noor Y.M."/>
            <person name="Samsulrizal N.H."/>
            <person name="Jema'on N.A."/>
            <person name="Low K.O."/>
            <person name="Ramli A.N."/>
            <person name="Alias N.I."/>
            <person name="Damis S.I."/>
            <person name="Fuzi S.F."/>
            <person name="Isa M.N."/>
            <person name="Murad A.M."/>
            <person name="Raih M.F."/>
            <person name="Bakar F.D."/>
            <person name="Najimudin N."/>
            <person name="Mahadi N.M."/>
            <person name="Illias R.M."/>
        </authorList>
    </citation>
    <scope>NUCLEOTIDE SEQUENCE [LARGE SCALE GENOMIC DNA]</scope>
    <source>
        <strain evidence="2 3">G1</strain>
    </source>
</reference>
<keyword evidence="2" id="KW-0012">Acyltransferase</keyword>
<feature type="domain" description="N-acetyltransferase" evidence="1">
    <location>
        <begin position="6"/>
        <end position="149"/>
    </location>
</feature>
<proteinExistence type="predicted"/>
<evidence type="ECO:0000313" key="2">
    <source>
        <dbReference type="EMBL" id="AIC93577.1"/>
    </source>
</evidence>
<keyword evidence="2" id="KW-0808">Transferase</keyword>
<evidence type="ECO:0000313" key="3">
    <source>
        <dbReference type="Proteomes" id="UP000027142"/>
    </source>
</evidence>
<dbReference type="Pfam" id="PF13673">
    <property type="entry name" value="Acetyltransf_10"/>
    <property type="match status" value="1"/>
</dbReference>
<keyword evidence="3" id="KW-1185">Reference proteome</keyword>
<dbReference type="eggNOG" id="COG2153">
    <property type="taxonomic scope" value="Bacteria"/>
</dbReference>
<dbReference type="GO" id="GO:0016747">
    <property type="term" value="F:acyltransferase activity, transferring groups other than amino-acyl groups"/>
    <property type="evidence" value="ECO:0007669"/>
    <property type="project" value="InterPro"/>
</dbReference>
<dbReference type="InterPro" id="IPR016181">
    <property type="entry name" value="Acyl_CoA_acyltransferase"/>
</dbReference>
<sequence>MRWKQKSFQQLTTTELYAIIQARMDVFVVEQQSMYQDLDGIDLHATHLFLSDEDGSVQAYARFIPSGILYREASIGRILTRKESRGKGLSHLLMQQAMTFLLEEQKETAIRLQAEYYIRALYEQYGFIQVSEIFIEDGIEHVYMVLKDVHAYHKMKRSVESGKDTTTKML</sequence>
<dbReference type="EMBL" id="CP003923">
    <property type="protein sequence ID" value="AIC93577.1"/>
    <property type="molecule type" value="Genomic_DNA"/>
</dbReference>
<dbReference type="RefSeq" id="WP_078440214.1">
    <property type="nucleotide sequence ID" value="NZ_CP003923.1"/>
</dbReference>
<dbReference type="Proteomes" id="UP000027142">
    <property type="component" value="Chromosome"/>
</dbReference>
<dbReference type="PROSITE" id="PS51186">
    <property type="entry name" value="GNAT"/>
    <property type="match status" value="1"/>
</dbReference>
<accession>A0A060LU00</accession>
<organism evidence="2 3">
    <name type="scientific">Shouchella lehensis G1</name>
    <dbReference type="NCBI Taxonomy" id="1246626"/>
    <lineage>
        <taxon>Bacteria</taxon>
        <taxon>Bacillati</taxon>
        <taxon>Bacillota</taxon>
        <taxon>Bacilli</taxon>
        <taxon>Bacillales</taxon>
        <taxon>Bacillaceae</taxon>
        <taxon>Shouchella</taxon>
    </lineage>
</organism>
<dbReference type="PATRIC" id="fig|1246626.3.peg.978"/>
<protein>
    <submittedName>
        <fullName evidence="2">Acyltransferase</fullName>
    </submittedName>
</protein>
<dbReference type="CDD" id="cd04301">
    <property type="entry name" value="NAT_SF"/>
    <property type="match status" value="1"/>
</dbReference>
<dbReference type="HOGENOM" id="CLU_056607_3_1_9"/>
<dbReference type="OrthoDB" id="9796171at2"/>
<dbReference type="STRING" id="1246626.BleG1_0974"/>
<gene>
    <name evidence="2" type="ORF">BleG1_0974</name>
</gene>
<evidence type="ECO:0000259" key="1">
    <source>
        <dbReference type="PROSITE" id="PS51186"/>
    </source>
</evidence>
<dbReference type="SUPFAM" id="SSF55729">
    <property type="entry name" value="Acyl-CoA N-acyltransferases (Nat)"/>
    <property type="match status" value="1"/>
</dbReference>
<dbReference type="InterPro" id="IPR000182">
    <property type="entry name" value="GNAT_dom"/>
</dbReference>